<feature type="compositionally biased region" description="Gly residues" evidence="1">
    <location>
        <begin position="12"/>
        <end position="23"/>
    </location>
</feature>
<organism evidence="3 4">
    <name type="scientific">Eiseniibacteriota bacterium</name>
    <dbReference type="NCBI Taxonomy" id="2212470"/>
    <lineage>
        <taxon>Bacteria</taxon>
        <taxon>Candidatus Eiseniibacteriota</taxon>
    </lineage>
</organism>
<feature type="region of interest" description="Disordered" evidence="1">
    <location>
        <begin position="1"/>
        <end position="28"/>
    </location>
</feature>
<dbReference type="EMBL" id="VBOT01000106">
    <property type="protein sequence ID" value="TMQ50106.1"/>
    <property type="molecule type" value="Genomic_DNA"/>
</dbReference>
<dbReference type="Gene3D" id="2.60.40.420">
    <property type="entry name" value="Cupredoxins - blue copper proteins"/>
    <property type="match status" value="1"/>
</dbReference>
<dbReference type="Pfam" id="PF13473">
    <property type="entry name" value="Cupredoxin_1"/>
    <property type="match status" value="1"/>
</dbReference>
<evidence type="ECO:0000313" key="4">
    <source>
        <dbReference type="Proteomes" id="UP000320184"/>
    </source>
</evidence>
<feature type="domain" description="EfeO-type cupredoxin-like" evidence="2">
    <location>
        <begin position="46"/>
        <end position="144"/>
    </location>
</feature>
<name>A0A538SFG3_UNCEI</name>
<dbReference type="InterPro" id="IPR008972">
    <property type="entry name" value="Cupredoxin"/>
</dbReference>
<gene>
    <name evidence="3" type="ORF">E6K73_08570</name>
</gene>
<evidence type="ECO:0000259" key="2">
    <source>
        <dbReference type="Pfam" id="PF13473"/>
    </source>
</evidence>
<evidence type="ECO:0000313" key="3">
    <source>
        <dbReference type="EMBL" id="TMQ50106.1"/>
    </source>
</evidence>
<dbReference type="AlphaFoldDB" id="A0A538SFG3"/>
<evidence type="ECO:0000256" key="1">
    <source>
        <dbReference type="SAM" id="MobiDB-lite"/>
    </source>
</evidence>
<accession>A0A538SFG3</accession>
<reference evidence="3 4" key="1">
    <citation type="journal article" date="2019" name="Nat. Microbiol.">
        <title>Mediterranean grassland soil C-N compound turnover is dependent on rainfall and depth, and is mediated by genomically divergent microorganisms.</title>
        <authorList>
            <person name="Diamond S."/>
            <person name="Andeer P.F."/>
            <person name="Li Z."/>
            <person name="Crits-Christoph A."/>
            <person name="Burstein D."/>
            <person name="Anantharaman K."/>
            <person name="Lane K.R."/>
            <person name="Thomas B.C."/>
            <person name="Pan C."/>
            <person name="Northen T.R."/>
            <person name="Banfield J.F."/>
        </authorList>
    </citation>
    <scope>NUCLEOTIDE SEQUENCE [LARGE SCALE GENOMIC DNA]</scope>
    <source>
        <strain evidence="3">WS_3</strain>
    </source>
</reference>
<dbReference type="Proteomes" id="UP000320184">
    <property type="component" value="Unassembled WGS sequence"/>
</dbReference>
<comment type="caution">
    <text evidence="3">The sequence shown here is derived from an EMBL/GenBank/DDBJ whole genome shotgun (WGS) entry which is preliminary data.</text>
</comment>
<protein>
    <submittedName>
        <fullName evidence="3">Cupredoxin domain-containing protein</fullName>
    </submittedName>
</protein>
<dbReference type="SUPFAM" id="SSF49503">
    <property type="entry name" value="Cupredoxins"/>
    <property type="match status" value="1"/>
</dbReference>
<dbReference type="InterPro" id="IPR028096">
    <property type="entry name" value="EfeO_Cupredoxin"/>
</dbReference>
<proteinExistence type="predicted"/>
<sequence>MMGLRRGPSCERGGGVRGAGPGTDQGELTMERRKLWSPIMLLGWTIALAIGCAQTPKSVSGTRIAISVTENGFEPKVVAVPAGKPVTLVVTRHTDETCVRDFVMAERNISKPLPLERPVEITFTPEKPGDLTYACAMDMFRGTVRVE</sequence>